<dbReference type="InterPro" id="IPR000008">
    <property type="entry name" value="C2_dom"/>
</dbReference>
<evidence type="ECO:0000256" key="1">
    <source>
        <dbReference type="SAM" id="MobiDB-lite"/>
    </source>
</evidence>
<evidence type="ECO:0000259" key="2">
    <source>
        <dbReference type="PROSITE" id="PS50004"/>
    </source>
</evidence>
<feature type="region of interest" description="Disordered" evidence="1">
    <location>
        <begin position="1641"/>
        <end position="1672"/>
    </location>
</feature>
<organism evidence="3 4">
    <name type="scientific">Xylocopa violacea</name>
    <name type="common">Violet carpenter bee</name>
    <name type="synonym">Apis violacea</name>
    <dbReference type="NCBI Taxonomy" id="135666"/>
    <lineage>
        <taxon>Eukaryota</taxon>
        <taxon>Metazoa</taxon>
        <taxon>Ecdysozoa</taxon>
        <taxon>Arthropoda</taxon>
        <taxon>Hexapoda</taxon>
        <taxon>Insecta</taxon>
        <taxon>Pterygota</taxon>
        <taxon>Neoptera</taxon>
        <taxon>Endopterygota</taxon>
        <taxon>Hymenoptera</taxon>
        <taxon>Apocrita</taxon>
        <taxon>Aculeata</taxon>
        <taxon>Apoidea</taxon>
        <taxon>Anthophila</taxon>
        <taxon>Apidae</taxon>
        <taxon>Xylocopa</taxon>
        <taxon>Xylocopa</taxon>
    </lineage>
</organism>
<dbReference type="Gene3D" id="2.60.40.150">
    <property type="entry name" value="C2 domain"/>
    <property type="match status" value="1"/>
</dbReference>
<sequence length="1672" mass="191426">MESRMKLQKSLPPSVEGKIHGYLKLVVDEVIWLKRNFGEVRVLISWWGETSRTEFRPVDITKNVTRPIEETTEIYAIHTNINLFEEYIKNCESIELIVVSEETNRIIGTSQVTDLLEIFKCKSYFRYIPIISNCGNKIGEIHISMKLEHMTKSFNNQLKTHRCEKKQVLDNSLLLTINSLKNQHDVKADRHTVARRIKPEDSETYKSILRLRKTEFQEPVKKFSNNVVADKLVARVVARAQKLRGALLKETYDEDEFSSSNNSMNSSLQAHISMEDEVKLDECFLDKNMASSDDNKTLRKQSLTDLASNSLKSFRYDIKNSTSNVPATRRISSLQDTFLRKQLCTDLEDTELLDFVHYIRINIESFTLSPAGYRRVKSSSLLHNDNTFLSATYFIQYDMTFDYIRQCEKKWIKEKKPIKICSNKQTHQAIYFNHNTTYRVLKPKHYTEWFIKFKIFVRHLNKKTLIELGNAVISINEVIKCKNWRLAQQLPIVNKGIRLGELSIVIELGSDSNCSEKQYINSITSAKENIPNLQTQQPVNENRNKKSKSIAKSQSTSDNELQTISVGVADSLGSSSDLISSKNLAQFRTENRDDTNTDAKHYEIGTENKVLLHGLIYIAEGQELPELNTYLICRAFWKEDKFRSQVCNNTKNPFYQFFQLVPLIYDNDLLDRIKDNYIIIEVYSKNNNTDNLLGLTKLSVHQLYIAYRDPRVLPHLLLSKYPVVSVDEWVPIIDPVTGQSCGQLLALVALGSAEQIALLEMSRSLRNIGTVSQTIHLKQFSDYITYSQDMQQCKQEMHDPQISDINTVERNLYFSNFKTQECQTDISTVKEYKFNGDLQKNLSNSKYSTEHDTVDNSRQFLNVNINQAVQTEISLEKKGQACAEEHMNTNELNFNNSSDESDNNSVRHNFHLPIETYRSVGVGAEYNEEIDQQSSDIDHNNTTFELPNLIRTENVSTNSTYSQTVFRAIMEIECALHLPKIEKINETIEPSTYVSFHANKSDHIKRSNSCITTNVFPHNCNPKWNWKCDTELPIELLLHNEKRLILKVWRILNAEVNMQINLEKDIVIGFSAIDLSVLLSGFPTVSGWFHIMDFTGKCNGQIKICITPLDNLSLFGKPAMTLNTIRLQTQSMPQLNWIPLHTPETYSDIERNSNNYTLSTVTQEEKSLHSETQSNESVTHIDLEDVSTSFLSLSLKQKLTELDEITKRLESRLRDVTNMAFEDDLENEFDSNEPNSDTENNDYKIAAPVISNATMSYNSRMYQISQTDKRLLHTTKTKENENQNKSIVASIENFLPQTDINCKKMVTCEIMKPNTSKISNSCNKIHLSNDDCEIQQQSEHSMQNIKTFDNTFIGYPERGTKMHINYLLDKLSLQFPGQSYPTKNSPRKKNVTNLLTNLQLSNNNLQGSNKCNQDLKVCTVPTQTDDTYEQTITNSEVISCMTDQKIDSSDRNSVEAFMQPQITNKMSTVIREELITEENSNTSKCDELTTYLLTSNIRHMDLNNIFSPLLYQHLVPDLYYPNTSSEEETVKQLDNRYCKVFSRSIDKTLNEVHNLGEINTSSENAELYRATPSGVSENIDDSIDLTILHKSSDNDLLASNSTGSTTTISVEKSLVKSIDPDLVENCNFTLPETSILVLSRQAPDGGNPVEDAKKPLMAQQNNQTLYSSSGCN</sequence>
<proteinExistence type="predicted"/>
<dbReference type="Proteomes" id="UP001642520">
    <property type="component" value="Unassembled WGS sequence"/>
</dbReference>
<feature type="compositionally biased region" description="Polar residues" evidence="1">
    <location>
        <begin position="1658"/>
        <end position="1672"/>
    </location>
</feature>
<dbReference type="InterPro" id="IPR057537">
    <property type="entry name" value="C2_C2CD3_N"/>
</dbReference>
<dbReference type="SUPFAM" id="SSF49562">
    <property type="entry name" value="C2 domain (Calcium/lipid-binding domain, CaLB)"/>
    <property type="match status" value="2"/>
</dbReference>
<gene>
    <name evidence="3" type="ORF">XYLVIOL_LOCUS2549</name>
</gene>
<dbReference type="EMBL" id="CAXAJV020001287">
    <property type="protein sequence ID" value="CAL7937123.1"/>
    <property type="molecule type" value="Genomic_DNA"/>
</dbReference>
<dbReference type="Pfam" id="PF25339">
    <property type="entry name" value="C2_C2CD3_N"/>
    <property type="match status" value="1"/>
</dbReference>
<reference evidence="3 4" key="1">
    <citation type="submission" date="2024-08" db="EMBL/GenBank/DDBJ databases">
        <authorList>
            <person name="Will J Nash"/>
            <person name="Angela Man"/>
            <person name="Seanna McTaggart"/>
            <person name="Kendall Baker"/>
            <person name="Tom Barker"/>
            <person name="Leah Catchpole"/>
            <person name="Alex Durrant"/>
            <person name="Karim Gharbi"/>
            <person name="Naomi Irish"/>
            <person name="Gemy Kaithakottil"/>
            <person name="Debby Ku"/>
            <person name="Aaliyah Providence"/>
            <person name="Felix Shaw"/>
            <person name="David Swarbreck"/>
            <person name="Chris Watkins"/>
            <person name="Ann M. McCartney"/>
            <person name="Giulio Formenti"/>
            <person name="Alice Mouton"/>
            <person name="Noel Vella"/>
            <person name="Bjorn M von Reumont"/>
            <person name="Adriana Vella"/>
            <person name="Wilfried Haerty"/>
        </authorList>
    </citation>
    <scope>NUCLEOTIDE SEQUENCE [LARGE SCALE GENOMIC DNA]</scope>
</reference>
<dbReference type="InterPro" id="IPR035892">
    <property type="entry name" value="C2_domain_sf"/>
</dbReference>
<name>A0ABP1N810_XYLVO</name>
<feature type="compositionally biased region" description="Polar residues" evidence="1">
    <location>
        <begin position="530"/>
        <end position="541"/>
    </location>
</feature>
<keyword evidence="4" id="KW-1185">Reference proteome</keyword>
<dbReference type="PANTHER" id="PTHR21254">
    <property type="entry name" value="C2 DOMAIN-CONTAINING PROTEIN 3"/>
    <property type="match status" value="1"/>
</dbReference>
<feature type="region of interest" description="Disordered" evidence="1">
    <location>
        <begin position="530"/>
        <end position="556"/>
    </location>
</feature>
<feature type="domain" description="C2" evidence="2">
    <location>
        <begin position="951"/>
        <end position="1089"/>
    </location>
</feature>
<dbReference type="Pfam" id="PF00168">
    <property type="entry name" value="C2"/>
    <property type="match status" value="2"/>
</dbReference>
<protein>
    <recommendedName>
        <fullName evidence="2">C2 domain-containing protein</fullName>
    </recommendedName>
</protein>
<evidence type="ECO:0000313" key="3">
    <source>
        <dbReference type="EMBL" id="CAL7937123.1"/>
    </source>
</evidence>
<evidence type="ECO:0000313" key="4">
    <source>
        <dbReference type="Proteomes" id="UP001642520"/>
    </source>
</evidence>
<dbReference type="PANTHER" id="PTHR21254:SF1">
    <property type="entry name" value="C2 DOMAIN-CONTAINING PROTEIN 3"/>
    <property type="match status" value="1"/>
</dbReference>
<dbReference type="PROSITE" id="PS50004">
    <property type="entry name" value="C2"/>
    <property type="match status" value="1"/>
</dbReference>
<accession>A0ABP1N810</accession>
<comment type="caution">
    <text evidence="3">The sequence shown here is derived from an EMBL/GenBank/DDBJ whole genome shotgun (WGS) entry which is preliminary data.</text>
</comment>
<dbReference type="SMART" id="SM00239">
    <property type="entry name" value="C2"/>
    <property type="match status" value="2"/>
</dbReference>